<evidence type="ECO:0000313" key="6">
    <source>
        <dbReference type="RefSeq" id="XP_018328584.1"/>
    </source>
</evidence>
<dbReference type="InterPro" id="IPR015943">
    <property type="entry name" value="WD40/YVTN_repeat-like_dom_sf"/>
</dbReference>
<keyword evidence="2" id="KW-0677">Repeat</keyword>
<accession>A0A1W4WXK2</accession>
<dbReference type="GO" id="GO:0045717">
    <property type="term" value="P:negative regulation of fatty acid biosynthetic process"/>
    <property type="evidence" value="ECO:0007669"/>
    <property type="project" value="TreeGrafter"/>
</dbReference>
<evidence type="ECO:0000256" key="2">
    <source>
        <dbReference type="ARBA" id="ARBA00022737"/>
    </source>
</evidence>
<evidence type="ECO:0000256" key="4">
    <source>
        <dbReference type="SAM" id="MobiDB-lite"/>
    </source>
</evidence>
<dbReference type="STRING" id="224129.A0A1W4WXK2"/>
<dbReference type="PROSITE" id="PS50082">
    <property type="entry name" value="WD_REPEATS_2"/>
    <property type="match status" value="2"/>
</dbReference>
<dbReference type="PROSITE" id="PS50294">
    <property type="entry name" value="WD_REPEATS_REGION"/>
    <property type="match status" value="2"/>
</dbReference>
<dbReference type="InParanoid" id="A0A1W4WXK2"/>
<dbReference type="PANTHER" id="PTHR15574:SF43">
    <property type="entry name" value="DDB1- AND CUL4-ASSOCIATED FACTOR 5"/>
    <property type="match status" value="1"/>
</dbReference>
<feature type="compositionally biased region" description="Basic residues" evidence="4">
    <location>
        <begin position="501"/>
        <end position="529"/>
    </location>
</feature>
<reference evidence="6" key="1">
    <citation type="submission" date="2025-08" db="UniProtKB">
        <authorList>
            <consortium name="RefSeq"/>
        </authorList>
    </citation>
    <scope>IDENTIFICATION</scope>
    <source>
        <tissue evidence="6">Entire body</tissue>
    </source>
</reference>
<feature type="region of interest" description="Disordered" evidence="4">
    <location>
        <begin position="491"/>
        <end position="575"/>
    </location>
</feature>
<feature type="region of interest" description="Disordered" evidence="4">
    <location>
        <begin position="662"/>
        <end position="681"/>
    </location>
</feature>
<evidence type="ECO:0000313" key="5">
    <source>
        <dbReference type="Proteomes" id="UP000192223"/>
    </source>
</evidence>
<feature type="compositionally biased region" description="Basic and acidic residues" evidence="4">
    <location>
        <begin position="558"/>
        <end position="567"/>
    </location>
</feature>
<dbReference type="GeneID" id="108739256"/>
<dbReference type="InterPro" id="IPR045151">
    <property type="entry name" value="DCAF8"/>
</dbReference>
<gene>
    <name evidence="6" type="primary">LOC108739256</name>
</gene>
<proteinExistence type="predicted"/>
<protein>
    <submittedName>
        <fullName evidence="6">DDB1- and CUL4-associated factor 5 isoform X1</fullName>
    </submittedName>
</protein>
<dbReference type="SUPFAM" id="SSF50978">
    <property type="entry name" value="WD40 repeat-like"/>
    <property type="match status" value="1"/>
</dbReference>
<dbReference type="Proteomes" id="UP000192223">
    <property type="component" value="Unplaced"/>
</dbReference>
<feature type="repeat" description="WD" evidence="3">
    <location>
        <begin position="45"/>
        <end position="76"/>
    </location>
</feature>
<dbReference type="InterPro" id="IPR001680">
    <property type="entry name" value="WD40_rpt"/>
</dbReference>
<name>A0A1W4WXK2_AGRPL</name>
<sequence length="790" mass="89116">MMAKPSSINPLGYIINRQLDGSFVIKKNLFKERLSCAKNLYRKDLLAHYGCVNAIEFSVEGELLISGGDDRRVLLWCMLDAVHGKGAPVAMQTTHISNIFCLSFDSTNSKIFSGGNDDQVIIHDSNTGQFHLKLLHKKPVYGLSVNPQNDFIVSTAGDDGRILIFDTRESSTNNADPFCVAKQKTGFHSVMFHPVNPRLLASANSEEGIALWDTRKPKESLIHYDSYAGDVSGISVCFNGSGSRLLALRRRLPPVLYATDRESAICQFYHPQYYNSCTMKTCCFAGQDDEYVLSGSDDFNLYMWRVPQDDSEWGPSHLVLRGHRSIVNQVRYNRHNSLIASSGVEKMVKLWSTLPVGQWEGSLLKEHTDTPRSVYSHDDYIYLVGHSGQRISHDYSDQSTQEDSRMMAFFDSLIQREIEGWESPIDLSITTESDSDDDAQIQLRSSWQRLIYNRKAVDENNRKQKPNRIAQLIAQNKERLAKMAHYKSPSLVNSLIVRNNTKQKRRKRKHSSKSKGHAKSNGNLRKKTSSKSGTAKSTFSDNCVVTTERETRKHKLENHRGGDERWSTRSKRPRTRQNYKKFYDTDSSNSCIDVPSTSTGITGSSNSVFRVIEQDSDEDVTSNHCLESPANSEENFVNILPTPLNGTHDLCLNSLDMTNGTADIHQERQRSTGTARRRKESNEDDFYLDSYVCEDSSDSSECDYDYTPVKKNRVNNPRNLGTPDSGFATGACSSGSGYAVSKNNVPCSSRSYRNGHSSEDGQYPYEQFKKRVKKARMNMRKKVGVDSDSN</sequence>
<keyword evidence="1 3" id="KW-0853">WD repeat</keyword>
<dbReference type="SMART" id="SM00320">
    <property type="entry name" value="WD40"/>
    <property type="match status" value="6"/>
</dbReference>
<dbReference type="GO" id="GO:0005737">
    <property type="term" value="C:cytoplasm"/>
    <property type="evidence" value="ECO:0007669"/>
    <property type="project" value="TreeGrafter"/>
</dbReference>
<dbReference type="InterPro" id="IPR036322">
    <property type="entry name" value="WD40_repeat_dom_sf"/>
</dbReference>
<dbReference type="OrthoDB" id="5573735at2759"/>
<dbReference type="PANTHER" id="PTHR15574">
    <property type="entry name" value="WD REPEAT DOMAIN-CONTAINING FAMILY"/>
    <property type="match status" value="1"/>
</dbReference>
<keyword evidence="5" id="KW-1185">Reference proteome</keyword>
<feature type="repeat" description="WD" evidence="3">
    <location>
        <begin position="320"/>
        <end position="352"/>
    </location>
</feature>
<dbReference type="FunCoup" id="A0A1W4WXK2">
    <property type="interactions" value="2"/>
</dbReference>
<dbReference type="GO" id="GO:0080008">
    <property type="term" value="C:Cul4-RING E3 ubiquitin ligase complex"/>
    <property type="evidence" value="ECO:0007669"/>
    <property type="project" value="TreeGrafter"/>
</dbReference>
<dbReference type="KEGG" id="apln:108739256"/>
<evidence type="ECO:0000256" key="3">
    <source>
        <dbReference type="PROSITE-ProRule" id="PRU00221"/>
    </source>
</evidence>
<dbReference type="Pfam" id="PF00400">
    <property type="entry name" value="WD40"/>
    <property type="match status" value="4"/>
</dbReference>
<organism evidence="5 6">
    <name type="scientific">Agrilus planipennis</name>
    <name type="common">Emerald ash borer</name>
    <name type="synonym">Agrilus marcopoli</name>
    <dbReference type="NCBI Taxonomy" id="224129"/>
    <lineage>
        <taxon>Eukaryota</taxon>
        <taxon>Metazoa</taxon>
        <taxon>Ecdysozoa</taxon>
        <taxon>Arthropoda</taxon>
        <taxon>Hexapoda</taxon>
        <taxon>Insecta</taxon>
        <taxon>Pterygota</taxon>
        <taxon>Neoptera</taxon>
        <taxon>Endopterygota</taxon>
        <taxon>Coleoptera</taxon>
        <taxon>Polyphaga</taxon>
        <taxon>Elateriformia</taxon>
        <taxon>Buprestoidea</taxon>
        <taxon>Buprestidae</taxon>
        <taxon>Agrilinae</taxon>
        <taxon>Agrilus</taxon>
    </lineage>
</organism>
<dbReference type="RefSeq" id="XP_018328584.1">
    <property type="nucleotide sequence ID" value="XM_018473082.2"/>
</dbReference>
<dbReference type="Gene3D" id="2.130.10.10">
    <property type="entry name" value="YVTN repeat-like/Quinoprotein amine dehydrogenase"/>
    <property type="match status" value="2"/>
</dbReference>
<evidence type="ECO:0000256" key="1">
    <source>
        <dbReference type="ARBA" id="ARBA00022574"/>
    </source>
</evidence>
<dbReference type="AlphaFoldDB" id="A0A1W4WXK2"/>